<dbReference type="Pfam" id="PF04199">
    <property type="entry name" value="Cyclase"/>
    <property type="match status" value="1"/>
</dbReference>
<dbReference type="InterPro" id="IPR007325">
    <property type="entry name" value="KFase/CYL"/>
</dbReference>
<dbReference type="InterPro" id="IPR037175">
    <property type="entry name" value="KFase_sf"/>
</dbReference>
<dbReference type="EMBL" id="CAACVG010010603">
    <property type="protein sequence ID" value="VEN56176.1"/>
    <property type="molecule type" value="Genomic_DNA"/>
</dbReference>
<dbReference type="SUPFAM" id="SSF102198">
    <property type="entry name" value="Putative cyclase"/>
    <property type="match status" value="1"/>
</dbReference>
<dbReference type="GO" id="GO:0004061">
    <property type="term" value="F:arylformamidase activity"/>
    <property type="evidence" value="ECO:0007669"/>
    <property type="project" value="InterPro"/>
</dbReference>
<reference evidence="3 4" key="1">
    <citation type="submission" date="2019-01" db="EMBL/GenBank/DDBJ databases">
        <authorList>
            <person name="Sayadi A."/>
        </authorList>
    </citation>
    <scope>NUCLEOTIDE SEQUENCE [LARGE SCALE GENOMIC DNA]</scope>
</reference>
<evidence type="ECO:0000256" key="2">
    <source>
        <dbReference type="SAM" id="SignalP"/>
    </source>
</evidence>
<feature type="chain" id="PRO_5024821004" description="Cyclase family protein" evidence="2">
    <location>
        <begin position="25"/>
        <end position="256"/>
    </location>
</feature>
<evidence type="ECO:0000313" key="4">
    <source>
        <dbReference type="Proteomes" id="UP000410492"/>
    </source>
</evidence>
<evidence type="ECO:0000313" key="3">
    <source>
        <dbReference type="EMBL" id="VEN56176.1"/>
    </source>
</evidence>
<accession>A0A653D8A1</accession>
<dbReference type="GO" id="GO:0019441">
    <property type="term" value="P:L-tryptophan catabolic process to kynurenine"/>
    <property type="evidence" value="ECO:0007669"/>
    <property type="project" value="InterPro"/>
</dbReference>
<dbReference type="AlphaFoldDB" id="A0A653D8A1"/>
<keyword evidence="4" id="KW-1185">Reference proteome</keyword>
<dbReference type="PANTHER" id="PTHR31118">
    <property type="entry name" value="CYCLASE-LIKE PROTEIN 2"/>
    <property type="match status" value="1"/>
</dbReference>
<dbReference type="Gene3D" id="3.50.30.50">
    <property type="entry name" value="Putative cyclase"/>
    <property type="match status" value="1"/>
</dbReference>
<name>A0A653D8A1_CALMS</name>
<organism evidence="3 4">
    <name type="scientific">Callosobruchus maculatus</name>
    <name type="common">Southern cowpea weevil</name>
    <name type="synonym">Pulse bruchid</name>
    <dbReference type="NCBI Taxonomy" id="64391"/>
    <lineage>
        <taxon>Eukaryota</taxon>
        <taxon>Metazoa</taxon>
        <taxon>Ecdysozoa</taxon>
        <taxon>Arthropoda</taxon>
        <taxon>Hexapoda</taxon>
        <taxon>Insecta</taxon>
        <taxon>Pterygota</taxon>
        <taxon>Neoptera</taxon>
        <taxon>Endopterygota</taxon>
        <taxon>Coleoptera</taxon>
        <taxon>Polyphaga</taxon>
        <taxon>Cucujiformia</taxon>
        <taxon>Chrysomeloidea</taxon>
        <taxon>Chrysomelidae</taxon>
        <taxon>Bruchinae</taxon>
        <taxon>Bruchini</taxon>
        <taxon>Callosobruchus</taxon>
    </lineage>
</organism>
<gene>
    <name evidence="3" type="ORF">CALMAC_LOCUS15141</name>
</gene>
<evidence type="ECO:0000256" key="1">
    <source>
        <dbReference type="ARBA" id="ARBA00007865"/>
    </source>
</evidence>
<comment type="similarity">
    <text evidence="1">Belongs to the Cyclase 1 superfamily.</text>
</comment>
<evidence type="ECO:0008006" key="5">
    <source>
        <dbReference type="Google" id="ProtNLM"/>
    </source>
</evidence>
<dbReference type="Proteomes" id="UP000410492">
    <property type="component" value="Unassembled WGS sequence"/>
</dbReference>
<dbReference type="PANTHER" id="PTHR31118:SF12">
    <property type="entry name" value="CYCLASE-LIKE PROTEIN 2"/>
    <property type="match status" value="1"/>
</dbReference>
<sequence>MEKNSLLKLGFLILILGYINGCSSVHVIDLTWPLDNETVFWNKNTQKFTFTRQIAGERNGYWYAMNDFCIGEHVGTHLDAPYHFYESGWKVGDVPPHRLVAKGALIDLQNKVSKLGHATTLDVSDLEQWEKAHGTFNNETILLIKFGWSKYWYNRTLYMGSEDEKLNFPGISEEAAEWLANSGKFYGIGVDTASVDPGSTKDFKAHVIFSKNQMYNLENVMLVDDSLPAKGFTVVALPMKIKEGTGAPVRILAIPD</sequence>
<dbReference type="OrthoDB" id="7108654at2759"/>
<protein>
    <recommendedName>
        <fullName evidence="5">Cyclase family protein</fullName>
    </recommendedName>
</protein>
<feature type="signal peptide" evidence="2">
    <location>
        <begin position="1"/>
        <end position="24"/>
    </location>
</feature>
<proteinExistence type="inferred from homology"/>
<keyword evidence="2" id="KW-0732">Signal</keyword>